<dbReference type="GO" id="GO:0000976">
    <property type="term" value="F:transcription cis-regulatory region binding"/>
    <property type="evidence" value="ECO:0007669"/>
    <property type="project" value="TreeGrafter"/>
</dbReference>
<keyword evidence="3" id="KW-0804">Transcription</keyword>
<dbReference type="PANTHER" id="PTHR30146:SF154">
    <property type="entry name" value="TRANSCRIPTION REGULATOR, MEMBER OF GALR FAMILY"/>
    <property type="match status" value="1"/>
</dbReference>
<dbReference type="InterPro" id="IPR046335">
    <property type="entry name" value="LacI/GalR-like_sensor"/>
</dbReference>
<dbReference type="PRINTS" id="PR00035">
    <property type="entry name" value="HTHGNTR"/>
</dbReference>
<evidence type="ECO:0000256" key="3">
    <source>
        <dbReference type="ARBA" id="ARBA00023163"/>
    </source>
</evidence>
<dbReference type="PANTHER" id="PTHR30146">
    <property type="entry name" value="LACI-RELATED TRANSCRIPTIONAL REPRESSOR"/>
    <property type="match status" value="1"/>
</dbReference>
<dbReference type="InterPro" id="IPR028082">
    <property type="entry name" value="Peripla_BP_I"/>
</dbReference>
<dbReference type="PROSITE" id="PS50949">
    <property type="entry name" value="HTH_GNTR"/>
    <property type="match status" value="1"/>
</dbReference>
<keyword evidence="1" id="KW-0805">Transcription regulation</keyword>
<dbReference type="Pfam" id="PF13377">
    <property type="entry name" value="Peripla_BP_3"/>
    <property type="match status" value="1"/>
</dbReference>
<dbReference type="CDD" id="cd06267">
    <property type="entry name" value="PBP1_LacI_sugar_binding-like"/>
    <property type="match status" value="1"/>
</dbReference>
<accession>A0A644ZHD3</accession>
<dbReference type="CDD" id="cd07377">
    <property type="entry name" value="WHTH_GntR"/>
    <property type="match status" value="1"/>
</dbReference>
<dbReference type="EMBL" id="VSSQ01008922">
    <property type="protein sequence ID" value="MPM40219.1"/>
    <property type="molecule type" value="Genomic_DNA"/>
</dbReference>
<dbReference type="SMART" id="SM00345">
    <property type="entry name" value="HTH_GNTR"/>
    <property type="match status" value="1"/>
</dbReference>
<proteinExistence type="predicted"/>
<feature type="domain" description="HTH gntR-type" evidence="4">
    <location>
        <begin position="5"/>
        <end position="73"/>
    </location>
</feature>
<dbReference type="InterPro" id="IPR000524">
    <property type="entry name" value="Tscrpt_reg_HTH_GntR"/>
</dbReference>
<sequence>MLNQKENFKTIYNYLKEDIINGVYAFGALLPTQEEVAQRFSVSRPTISKVYLALQENGYIRKKRGYGNQIIFEQPSSKAKYIIGLLLPGAGESEIFSVINDQLLHLSEEGDYNFLWEGTAANNAQTRRSMIEFWCKDYIKKEVDGILFSPVERIKDSNQINIQICNEISKANIPLVLIDRDIVTPPERSKYDLVGIDNFNAGCIMAKHLLDAGCEVVHFFYRPCSASSVDLRLSGVKDTVLKNNFLFNNQNIYCGDPADIEFVKSIKIDPGKTGIVCANDSTAAVLISSLDSIGYKISSDVLICGYDNMRYSDHLKFSLTSYEQPCKEIANISVELILRRIKNKKLMPVKVNLEGEIKIRESSIFQ</sequence>
<comment type="caution">
    <text evidence="5">The sequence shown here is derived from an EMBL/GenBank/DDBJ whole genome shotgun (WGS) entry which is preliminary data.</text>
</comment>
<evidence type="ECO:0000313" key="5">
    <source>
        <dbReference type="EMBL" id="MPM40219.1"/>
    </source>
</evidence>
<gene>
    <name evidence="5" type="primary">araR_4</name>
    <name evidence="5" type="ORF">SDC9_86859</name>
</gene>
<evidence type="ECO:0000256" key="1">
    <source>
        <dbReference type="ARBA" id="ARBA00023015"/>
    </source>
</evidence>
<reference evidence="5" key="1">
    <citation type="submission" date="2019-08" db="EMBL/GenBank/DDBJ databases">
        <authorList>
            <person name="Kucharzyk K."/>
            <person name="Murdoch R.W."/>
            <person name="Higgins S."/>
            <person name="Loffler F."/>
        </authorList>
    </citation>
    <scope>NUCLEOTIDE SEQUENCE</scope>
</reference>
<dbReference type="SUPFAM" id="SSF53822">
    <property type="entry name" value="Periplasmic binding protein-like I"/>
    <property type="match status" value="1"/>
</dbReference>
<dbReference type="GO" id="GO:0003700">
    <property type="term" value="F:DNA-binding transcription factor activity"/>
    <property type="evidence" value="ECO:0007669"/>
    <property type="project" value="InterPro"/>
</dbReference>
<dbReference type="AlphaFoldDB" id="A0A644ZHD3"/>
<dbReference type="SUPFAM" id="SSF46785">
    <property type="entry name" value="Winged helix' DNA-binding domain"/>
    <property type="match status" value="1"/>
</dbReference>
<name>A0A644ZHD3_9ZZZZ</name>
<dbReference type="Pfam" id="PF00392">
    <property type="entry name" value="GntR"/>
    <property type="match status" value="1"/>
</dbReference>
<dbReference type="InterPro" id="IPR036388">
    <property type="entry name" value="WH-like_DNA-bd_sf"/>
</dbReference>
<organism evidence="5">
    <name type="scientific">bioreactor metagenome</name>
    <dbReference type="NCBI Taxonomy" id="1076179"/>
    <lineage>
        <taxon>unclassified sequences</taxon>
        <taxon>metagenomes</taxon>
        <taxon>ecological metagenomes</taxon>
    </lineage>
</organism>
<dbReference type="InterPro" id="IPR036390">
    <property type="entry name" value="WH_DNA-bd_sf"/>
</dbReference>
<dbReference type="Gene3D" id="1.10.10.10">
    <property type="entry name" value="Winged helix-like DNA-binding domain superfamily/Winged helix DNA-binding domain"/>
    <property type="match status" value="1"/>
</dbReference>
<protein>
    <submittedName>
        <fullName evidence="5">Arabinose metabolism transcriptional repressor</fullName>
    </submittedName>
</protein>
<evidence type="ECO:0000259" key="4">
    <source>
        <dbReference type="PROSITE" id="PS50949"/>
    </source>
</evidence>
<dbReference type="Gene3D" id="3.40.50.2300">
    <property type="match status" value="2"/>
</dbReference>
<evidence type="ECO:0000256" key="2">
    <source>
        <dbReference type="ARBA" id="ARBA00023125"/>
    </source>
</evidence>
<keyword evidence="2" id="KW-0238">DNA-binding</keyword>